<dbReference type="CTD" id="36339279"/>
<dbReference type="OrthoDB" id="198977at2759"/>
<dbReference type="STRING" id="6210.W6UJ54"/>
<dbReference type="InterPro" id="IPR006624">
    <property type="entry name" value="Beta-propeller_rpt_TECPR"/>
</dbReference>
<dbReference type="RefSeq" id="XP_024352696.1">
    <property type="nucleotide sequence ID" value="XM_024492813.1"/>
</dbReference>
<comment type="caution">
    <text evidence="2">The sequence shown here is derived from an EMBL/GenBank/DDBJ whole genome shotgun (WGS) entry which is preliminary data.</text>
</comment>
<name>W6UJ54_ECHGR</name>
<feature type="compositionally biased region" description="Polar residues" evidence="1">
    <location>
        <begin position="803"/>
        <end position="812"/>
    </location>
</feature>
<feature type="region of interest" description="Disordered" evidence="1">
    <location>
        <begin position="1512"/>
        <end position="1545"/>
    </location>
</feature>
<organism evidence="2 3">
    <name type="scientific">Echinococcus granulosus</name>
    <name type="common">Hydatid tapeworm</name>
    <dbReference type="NCBI Taxonomy" id="6210"/>
    <lineage>
        <taxon>Eukaryota</taxon>
        <taxon>Metazoa</taxon>
        <taxon>Spiralia</taxon>
        <taxon>Lophotrochozoa</taxon>
        <taxon>Platyhelminthes</taxon>
        <taxon>Cestoda</taxon>
        <taxon>Eucestoda</taxon>
        <taxon>Cyclophyllidea</taxon>
        <taxon>Taeniidae</taxon>
        <taxon>Echinococcus</taxon>
        <taxon>Echinococcus granulosus group</taxon>
    </lineage>
</organism>
<dbReference type="InterPro" id="IPR051513">
    <property type="entry name" value="Tectonin_beta-prop"/>
</dbReference>
<dbReference type="GeneID" id="36339279"/>
<proteinExistence type="predicted"/>
<dbReference type="Proteomes" id="UP000019149">
    <property type="component" value="Unassembled WGS sequence"/>
</dbReference>
<dbReference type="PANTHER" id="PTHR23250:SF1">
    <property type="entry name" value="TECTONIN BETA-PROPELLER REPEAT-CONTAINING PROTEIN 1"/>
    <property type="match status" value="1"/>
</dbReference>
<dbReference type="Pfam" id="PF06462">
    <property type="entry name" value="Hyd_WA"/>
    <property type="match status" value="1"/>
</dbReference>
<dbReference type="OMA" id="CPMQISR"/>
<keyword evidence="3" id="KW-1185">Reference proteome</keyword>
<dbReference type="EMBL" id="APAU02000019">
    <property type="protein sequence ID" value="EUB61500.1"/>
    <property type="molecule type" value="Genomic_DNA"/>
</dbReference>
<reference evidence="2 3" key="1">
    <citation type="journal article" date="2013" name="Nat. Genet.">
        <title>The genome of the hydatid tapeworm Echinococcus granulosus.</title>
        <authorList>
            <person name="Zheng H."/>
            <person name="Zhang W."/>
            <person name="Zhang L."/>
            <person name="Zhang Z."/>
            <person name="Li J."/>
            <person name="Lu G."/>
            <person name="Zhu Y."/>
            <person name="Wang Y."/>
            <person name="Huang Y."/>
            <person name="Liu J."/>
            <person name="Kang H."/>
            <person name="Chen J."/>
            <person name="Wang L."/>
            <person name="Chen A."/>
            <person name="Yu S."/>
            <person name="Gao Z."/>
            <person name="Jin L."/>
            <person name="Gu W."/>
            <person name="Wang Z."/>
            <person name="Zhao L."/>
            <person name="Shi B."/>
            <person name="Wen H."/>
            <person name="Lin R."/>
            <person name="Jones M.K."/>
            <person name="Brejova B."/>
            <person name="Vinar T."/>
            <person name="Zhao G."/>
            <person name="McManus D.P."/>
            <person name="Chen Z."/>
            <person name="Zhou Y."/>
            <person name="Wang S."/>
        </authorList>
    </citation>
    <scope>NUCLEOTIDE SEQUENCE [LARGE SCALE GENOMIC DNA]</scope>
</reference>
<dbReference type="SMART" id="SM00706">
    <property type="entry name" value="TECPR"/>
    <property type="match status" value="4"/>
</dbReference>
<dbReference type="PANTHER" id="PTHR23250">
    <property type="entry name" value="DYSFERLIN-RELATED"/>
    <property type="match status" value="1"/>
</dbReference>
<feature type="region of interest" description="Disordered" evidence="1">
    <location>
        <begin position="802"/>
        <end position="824"/>
    </location>
</feature>
<evidence type="ECO:0000256" key="1">
    <source>
        <dbReference type="SAM" id="MobiDB-lite"/>
    </source>
</evidence>
<feature type="compositionally biased region" description="Basic and acidic residues" evidence="1">
    <location>
        <begin position="1046"/>
        <end position="1060"/>
    </location>
</feature>
<evidence type="ECO:0000313" key="2">
    <source>
        <dbReference type="EMBL" id="EUB61500.1"/>
    </source>
</evidence>
<dbReference type="KEGG" id="egl:EGR_03564"/>
<feature type="region of interest" description="Disordered" evidence="1">
    <location>
        <begin position="1035"/>
        <end position="1074"/>
    </location>
</feature>
<sequence>MLIHVAICTNDLDYCLEYQLIAPEQHLWSCDDKGNAYFLSSWEAGWRRLRAHRGVQLRVKRIVAGAWCVWAIGVDQSPYLLVPSDGTTIRVTEIIVQHERWNPSSGFSASNLTVKDPPEYQRIGYNTCSWTDLPSTRWKWESPEWEYMLEHSEDRAGWEYSTSFSGDAIFSSFYRCDCVVRRRRWQRVRRFLGHDRWLLCSVSSDDLDPRSGPRLFSNKGIVHVHRLAIGGQAIPYQSLGFLIPWAVTKDGRVICRTDVHRNNPEGSNWVEWHLLIVQDQNSGKFHPHTHQPFAIDIHVNQYGQALVLTDDNQLFYRNGVASKFPYGTSWIQIVCGFPSLMLREHEHLVSVALGGRSAWLVANTGRAWFHTDFVTTTISGAPLFESRPSWAPMSGRLACLSVSSSDQVFALDACSNRLIYRSGITPETPGGEVWLALDLPILPSLDDDHKLRSPLNQEGPLAPLCTPQNEAIQFVSGVLQLTSPDSSDSTDDSLERLSVPEDYDPNTVNPLPQLSPAHILGHRLRRFFTRRSRGQINSFVSFRRLLTRDALDEKSDASWLPDDQVLPKIGHPPTRLTSLWAGALSSLTEHHLPHRWRIAALLLGRKNLIPYFTMNELLQPPEWLLCIDSSLPSSVLNFVLNGVEFTNAVADRKPWTQTFRVDVLQISPEDRSKCQWARRHAVVTHFASEMHLPEFSLVAPSSSSPTSVFEDSTEVTSASLMSQKISSNEIAWVGYIDSLSPLIPRSLREVYTSGHRKFSDSLPIQKPEESPAEVLKKTLPLPSIFTPSCGHLVAVFVRDEKPSPSTTANPSMTVTTEAVEDEEEEESSTVFEEHISLIRSHIVPRWVLRFPSKAEASAWMAETQLMARVLPSAGRVWLVTEQSEVFWAVGTSLDSLTWNRVGGHFARVDSVSISTKDKGQVTWALGHNCTPWVHRGDWTPASGSQFRFSHKHFPFNTPHVQTDIRKFRVYEFQFRRMLHGYTSSKAFNERGVIWLRDARNQQLCSLCDIHLPPHKGRVHWLDDWKVDFSTLPGSAPHHTPAVSTSRGEEWDWECGGKESPSHSPRGSPRRGYSIDSSLSSPDLVITLTQSQNLTTTVSSTTFTITSTTFAPPPPSPSNGNFKEGVAYSGTGEGFAYSTPPSCDKKGWLYVSRSSSCSSQGQRPRSASGVRHRRWVRSCAVRTEAPWQEVGPLRLKCLNLSRASPTSHCVDVWAVTDSGELVFRRDVTPSNPGPNPFAYTQKYEEALDMVHGKIRQLFSDPNLVHTPETSALMRDIADEVAYLRFDSTLLRTASPEWSKKFTERELVTQRQAFLDTCTLLTDPGGQLTARYQVNMKPGNRDCSNVHCACIELKKNPNADADIGIGWTDTSRRSAENWAVKELQGLRDELRPLAEEAKKRTKQYLDAYGITDRYTGYRNDLGYICRPERPTGIDPALLNPGRPAIAPRWNMGVEDERARAVECTDFVAPQDTECERMARTTRKCEVKVTCEDPVEAAGIVCKFPGRTEYEDAYIDPPLRNLPSSAKKPPRTHRSVSEQPPGVRGRGPDVEIGMELMRGKNFGIGSPPRHQDVWVLGTRGSKEFPSTEYQDRYKKFRATDLNICPWEPKLRWCIWLEMAQLSNGPRARRDGPIRNVTLMDSSEKNSKGSSWLHYPTKWRLQFVAAAPESGGRRLWTICADFGLLWRLEQLETSVRWCCLGFAPSGAAWRLLAPVSPCCLWALDVDGALWVHLVSSCGSAEVATEEEAENTEGREMANWIKVASPRVSDISCSPDGKVWAVFSATNTLAVRTGISPKSPSGTVRRR</sequence>
<evidence type="ECO:0000313" key="3">
    <source>
        <dbReference type="Proteomes" id="UP000019149"/>
    </source>
</evidence>
<feature type="compositionally biased region" description="Low complexity" evidence="1">
    <location>
        <begin position="1061"/>
        <end position="1073"/>
    </location>
</feature>
<protein>
    <submittedName>
        <fullName evidence="2">Tectonin beta-propeller repeat-containing protein</fullName>
    </submittedName>
</protein>
<gene>
    <name evidence="2" type="ORF">EGR_03564</name>
</gene>
<accession>W6UJ54</accession>